<dbReference type="AlphaFoldDB" id="A0AB33CAA7"/>
<evidence type="ECO:0000313" key="1">
    <source>
        <dbReference type="EMBL" id="ARI84346.1"/>
    </source>
</evidence>
<keyword evidence="2" id="KW-1185">Reference proteome</keyword>
<reference evidence="1 2" key="1">
    <citation type="journal article" date="2018" name="Harmful Algae">
        <title>The highly heterogeneous methylated genomes and diverse restriction-modification systems of bloom-forming Microcystis.</title>
        <authorList>
            <person name="Zhao L."/>
            <person name="Song Y."/>
            <person name="Li L."/>
            <person name="Gan N."/>
            <person name="Brand J.J."/>
            <person name="Song L."/>
        </authorList>
    </citation>
    <scope>NUCLEOTIDE SEQUENCE [LARGE SCALE GENOMIC DNA]</scope>
    <source>
        <strain evidence="1 2">PCC 7806SL</strain>
    </source>
</reference>
<name>A0AB33CAA7_MICA7</name>
<evidence type="ECO:0008006" key="3">
    <source>
        <dbReference type="Google" id="ProtNLM"/>
    </source>
</evidence>
<proteinExistence type="predicted"/>
<organism evidence="1 2">
    <name type="scientific">Microcystis aeruginosa PCC 7806SL</name>
    <dbReference type="NCBI Taxonomy" id="1903187"/>
    <lineage>
        <taxon>Bacteria</taxon>
        <taxon>Bacillati</taxon>
        <taxon>Cyanobacteriota</taxon>
        <taxon>Cyanophyceae</taxon>
        <taxon>Oscillatoriophycideae</taxon>
        <taxon>Chroococcales</taxon>
        <taxon>Microcystaceae</taxon>
        <taxon>Microcystis</taxon>
    </lineage>
</organism>
<sequence>MAVENLQAEKIEIGNISQAVNTYNYLGNEDSRFIHLSPETLWQSLVDFPKLLLDVKRIIGLLYQNHVLVLGSEFNDKFYLARYLAKEIYHQTNLDDVKVFLIYTISPENINNDLSKLRESAQTNFVIATTDYPKTRWAGIGLDNYWWQPEREDIYIPESLVNSLYEQLNFNTKLILNSVINKSPSSELTNIEIKEYLFVQLGNQKIVTFAGINNCARILNQLDINEKINQEKLTEIFALANNQRESLKKWYNTYLSSREQLLAIGLSLFDGLFEDQFFAALEKVVEDVWQKRDASLQALDYSDLINLSNYFEFTDFIVETNQLDGFKFVQTQDIENKLVLRQIALNRPNERRLLFEVAWDSHRRQILTTLPTLVNFIKESVQSNLSNWELSGGSVRRNQLHNVIIETISDLGLVSKNTTGKVQNALLELAAQREIAIQDVAARAIKRWYQYGGEQELFKTLQQFYFLTINKQKELIDEKKPRTSEPVKKPQNLMFFVLNFVVNLFIKLFKKIIPYSAKEKSELLREYSDYIGNNNFIQSIQNLEEFIAKDCLFTSKIMLGLTSVYRSNDLWENKQDSVEEDCIGASVALAVGYAARDDHQTSSCLRTEFLDWLKELSESRFPLVHVYFGYHTLFYLVPLYLEQLKDWLKEVTQKHIDVLNHAIALSLANAYNVSGNRATIRQLLNEWEQESSPSSEWEKTLRKQEALQKTVVLTYGLIEYPNNDELTVNQALNRLGKILNNQPSLLVRAAVISAICNLAFRYFNIIEFELQNLVANFRANEAEKFIKILTDIYLKQRANLSGGNDEIKVNERSYQIWTDSERPLTEIEKAMYRWIRRMEPEVPQNQVREPEHKTAAQKVALAAFTSFAVNLDQEEERLIQELKGETNHAES</sequence>
<gene>
    <name evidence="1" type="ORF">BH695_5067</name>
</gene>
<protein>
    <recommendedName>
        <fullName evidence="3">SIR2-like domain-containing protein</fullName>
    </recommendedName>
</protein>
<dbReference type="Proteomes" id="UP000192439">
    <property type="component" value="Chromosome"/>
</dbReference>
<dbReference type="EMBL" id="CP020771">
    <property type="protein sequence ID" value="ARI84346.1"/>
    <property type="molecule type" value="Genomic_DNA"/>
</dbReference>
<accession>A0AB33CAA7</accession>
<dbReference type="SUPFAM" id="SSF48371">
    <property type="entry name" value="ARM repeat"/>
    <property type="match status" value="1"/>
</dbReference>
<evidence type="ECO:0000313" key="2">
    <source>
        <dbReference type="Proteomes" id="UP000192439"/>
    </source>
</evidence>
<dbReference type="InterPro" id="IPR016024">
    <property type="entry name" value="ARM-type_fold"/>
</dbReference>